<dbReference type="VEuPathDB" id="FungiDB:VP01_534g6"/>
<sequence length="89" mass="10205">MIYIVSHPPAPQPCNPKTNTTYLPSCIQPNPKLAIADIVTPIAVLFTSEMWNKFESEPYYGDARRALYPQFLLDARPDLFREIACLWAY</sequence>
<dbReference type="AlphaFoldDB" id="A0A0L6UK22"/>
<comment type="caution">
    <text evidence="1">The sequence shown here is derived from an EMBL/GenBank/DDBJ whole genome shotgun (WGS) entry which is preliminary data.</text>
</comment>
<evidence type="ECO:0000313" key="2">
    <source>
        <dbReference type="Proteomes" id="UP000037035"/>
    </source>
</evidence>
<evidence type="ECO:0000313" key="1">
    <source>
        <dbReference type="EMBL" id="KNZ48881.1"/>
    </source>
</evidence>
<organism evidence="1 2">
    <name type="scientific">Puccinia sorghi</name>
    <dbReference type="NCBI Taxonomy" id="27349"/>
    <lineage>
        <taxon>Eukaryota</taxon>
        <taxon>Fungi</taxon>
        <taxon>Dikarya</taxon>
        <taxon>Basidiomycota</taxon>
        <taxon>Pucciniomycotina</taxon>
        <taxon>Pucciniomycetes</taxon>
        <taxon>Pucciniales</taxon>
        <taxon>Pucciniaceae</taxon>
        <taxon>Puccinia</taxon>
    </lineage>
</organism>
<reference evidence="1 2" key="1">
    <citation type="submission" date="2015-08" db="EMBL/GenBank/DDBJ databases">
        <title>Next Generation Sequencing and Analysis of the Genome of Puccinia sorghi L Schw, the Causal Agent of Maize Common Rust.</title>
        <authorList>
            <person name="Rochi L."/>
            <person name="Burguener G."/>
            <person name="Darino M."/>
            <person name="Turjanski A."/>
            <person name="Kreff E."/>
            <person name="Dieguez M.J."/>
            <person name="Sacco F."/>
        </authorList>
    </citation>
    <scope>NUCLEOTIDE SEQUENCE [LARGE SCALE GENOMIC DNA]</scope>
    <source>
        <strain evidence="1 2">RO10H11247</strain>
    </source>
</reference>
<protein>
    <submittedName>
        <fullName evidence="1">Uncharacterized protein</fullName>
    </submittedName>
</protein>
<proteinExistence type="predicted"/>
<name>A0A0L6UK22_9BASI</name>
<accession>A0A0L6UK22</accession>
<gene>
    <name evidence="1" type="ORF">VP01_534g6</name>
</gene>
<dbReference type="Proteomes" id="UP000037035">
    <property type="component" value="Unassembled WGS sequence"/>
</dbReference>
<keyword evidence="2" id="KW-1185">Reference proteome</keyword>
<dbReference type="EMBL" id="LAVV01010553">
    <property type="protein sequence ID" value="KNZ48881.1"/>
    <property type="molecule type" value="Genomic_DNA"/>
</dbReference>